<keyword evidence="1" id="KW-0812">Transmembrane</keyword>
<gene>
    <name evidence="2" type="ORF">BCR25_09610</name>
</gene>
<dbReference type="EMBL" id="MIJY01000044">
    <property type="protein sequence ID" value="OEG09757.1"/>
    <property type="molecule type" value="Genomic_DNA"/>
</dbReference>
<comment type="caution">
    <text evidence="2">The sequence shown here is derived from an EMBL/GenBank/DDBJ whole genome shotgun (WGS) entry which is preliminary data.</text>
</comment>
<accession>A0A1E5GAR6</accession>
<evidence type="ECO:0000313" key="2">
    <source>
        <dbReference type="EMBL" id="OEG09757.1"/>
    </source>
</evidence>
<dbReference type="Proteomes" id="UP000095094">
    <property type="component" value="Unassembled WGS sequence"/>
</dbReference>
<keyword evidence="3" id="KW-1185">Reference proteome</keyword>
<dbReference type="RefSeq" id="WP_069664511.1">
    <property type="nucleotide sequence ID" value="NZ_JBHUJJ010000001.1"/>
</dbReference>
<name>A0A1E5GAR6_9ENTE</name>
<keyword evidence="1" id="KW-1133">Transmembrane helix</keyword>
<dbReference type="OrthoDB" id="2339974at2"/>
<feature type="transmembrane region" description="Helical" evidence="1">
    <location>
        <begin position="6"/>
        <end position="27"/>
    </location>
</feature>
<keyword evidence="1" id="KW-0472">Membrane</keyword>
<organism evidence="2 3">
    <name type="scientific">Enterococcus termitis</name>
    <dbReference type="NCBI Taxonomy" id="332950"/>
    <lineage>
        <taxon>Bacteria</taxon>
        <taxon>Bacillati</taxon>
        <taxon>Bacillota</taxon>
        <taxon>Bacilli</taxon>
        <taxon>Lactobacillales</taxon>
        <taxon>Enterococcaceae</taxon>
        <taxon>Enterococcus</taxon>
    </lineage>
</organism>
<protein>
    <submittedName>
        <fullName evidence="2">Uncharacterized protein</fullName>
    </submittedName>
</protein>
<evidence type="ECO:0000256" key="1">
    <source>
        <dbReference type="SAM" id="Phobius"/>
    </source>
</evidence>
<sequence length="137" mass="15621">MNKKRAVKLIILTGIILIFGTISVLGVKKKAEPSIKEKQIAFLKEHEDEMTEYIKKYSSKKETVTIHWDTAKVDESVAFSKPMLTVEFDISNSSEPKYDNQGYILRIDTDIEKLSDINELLILNDPIYSNIQGKKNG</sequence>
<evidence type="ECO:0000313" key="3">
    <source>
        <dbReference type="Proteomes" id="UP000095094"/>
    </source>
</evidence>
<reference evidence="3" key="1">
    <citation type="submission" date="2016-09" db="EMBL/GenBank/DDBJ databases">
        <authorList>
            <person name="Gulvik C.A."/>
        </authorList>
    </citation>
    <scope>NUCLEOTIDE SEQUENCE [LARGE SCALE GENOMIC DNA]</scope>
    <source>
        <strain evidence="3">LMG 8895</strain>
    </source>
</reference>
<dbReference type="AlphaFoldDB" id="A0A1E5GAR6"/>
<proteinExistence type="predicted"/>